<feature type="compositionally biased region" description="Polar residues" evidence="1">
    <location>
        <begin position="332"/>
        <end position="344"/>
    </location>
</feature>
<evidence type="ECO:0000313" key="2">
    <source>
        <dbReference type="EMBL" id="CAF1395950.1"/>
    </source>
</evidence>
<dbReference type="Proteomes" id="UP000663852">
    <property type="component" value="Unassembled WGS sequence"/>
</dbReference>
<feature type="compositionally biased region" description="Polar residues" evidence="1">
    <location>
        <begin position="429"/>
        <end position="447"/>
    </location>
</feature>
<comment type="caution">
    <text evidence="2">The sequence shown here is derived from an EMBL/GenBank/DDBJ whole genome shotgun (WGS) entry which is preliminary data.</text>
</comment>
<feature type="region of interest" description="Disordered" evidence="1">
    <location>
        <begin position="429"/>
        <end position="508"/>
    </location>
</feature>
<gene>
    <name evidence="2" type="ORF">EDS130_LOCUS35736</name>
    <name evidence="3" type="ORF">XAT740_LOCUS52710</name>
</gene>
<dbReference type="Proteomes" id="UP000663828">
    <property type="component" value="Unassembled WGS sequence"/>
</dbReference>
<sequence>MSLNANDELDLSHPWLIEFHSDDNQEASNAVDNVVQQVERMKIIESYESAYSGVSKSWMEHEKLTGEIINQAAKRAAAETFKNICVYHPTQNHKSSRNGSNIRPDFVIAWSCDGARKNTAIVDAKDHHGHVPRSEYDKIRRDMKETQATRGILVLGKHASISDKLRDDIEKDNRVDIVHVSNNRDETIRQVSQHIVKIVDPNFVLDDQRWKTYEPYVNMTEHPKERRLNRHGDSSHYTSDSIYYRLNYPKKQDGTIDERYAANQDRNRNGGPDMRMIHNKTQQAQEQHLNQDGSNDMRNKEHREQLIDDTGHHTNTDGSLDMRFKENKEESSPTSPSIVNNEQNTDNDDMRLKVNRADVVDSEGHRQNIDGSPDMRCKENQEDANPSEGYNQINTEIPTKNDGTVDMRYTISKEAVASGVITSDENLVETNESSSVNGNEITSQESFLNDIPTKNDGTADMRYSASQDAVASGDISRDQVLTEGTMGGVGDGPLKADGTPDMRFSTNQ</sequence>
<evidence type="ECO:0000313" key="5">
    <source>
        <dbReference type="Proteomes" id="UP000663852"/>
    </source>
</evidence>
<dbReference type="EMBL" id="CAJNOR010008778">
    <property type="protein sequence ID" value="CAF1637455.1"/>
    <property type="molecule type" value="Genomic_DNA"/>
</dbReference>
<dbReference type="AlphaFoldDB" id="A0A815KY62"/>
<evidence type="ECO:0000313" key="4">
    <source>
        <dbReference type="Proteomes" id="UP000663828"/>
    </source>
</evidence>
<proteinExistence type="predicted"/>
<reference evidence="2" key="1">
    <citation type="submission" date="2021-02" db="EMBL/GenBank/DDBJ databases">
        <authorList>
            <person name="Nowell W R."/>
        </authorList>
    </citation>
    <scope>NUCLEOTIDE SEQUENCE</scope>
</reference>
<feature type="region of interest" description="Disordered" evidence="1">
    <location>
        <begin position="363"/>
        <end position="401"/>
    </location>
</feature>
<feature type="compositionally biased region" description="Polar residues" evidence="1">
    <location>
        <begin position="388"/>
        <end position="401"/>
    </location>
</feature>
<protein>
    <submittedName>
        <fullName evidence="2">Uncharacterized protein</fullName>
    </submittedName>
</protein>
<organism evidence="2 5">
    <name type="scientific">Adineta ricciae</name>
    <name type="common">Rotifer</name>
    <dbReference type="NCBI Taxonomy" id="249248"/>
    <lineage>
        <taxon>Eukaryota</taxon>
        <taxon>Metazoa</taxon>
        <taxon>Spiralia</taxon>
        <taxon>Gnathifera</taxon>
        <taxon>Rotifera</taxon>
        <taxon>Eurotatoria</taxon>
        <taxon>Bdelloidea</taxon>
        <taxon>Adinetida</taxon>
        <taxon>Adinetidae</taxon>
        <taxon>Adineta</taxon>
    </lineage>
</organism>
<accession>A0A815KY62</accession>
<evidence type="ECO:0000256" key="1">
    <source>
        <dbReference type="SAM" id="MobiDB-lite"/>
    </source>
</evidence>
<dbReference type="OrthoDB" id="10072271at2759"/>
<feature type="region of interest" description="Disordered" evidence="1">
    <location>
        <begin position="326"/>
        <end position="347"/>
    </location>
</feature>
<keyword evidence="4" id="KW-1185">Reference proteome</keyword>
<feature type="compositionally biased region" description="Basic and acidic residues" evidence="1">
    <location>
        <begin position="363"/>
        <end position="381"/>
    </location>
</feature>
<evidence type="ECO:0000313" key="3">
    <source>
        <dbReference type="EMBL" id="CAF1637455.1"/>
    </source>
</evidence>
<dbReference type="EMBL" id="CAJNOJ010000319">
    <property type="protein sequence ID" value="CAF1395950.1"/>
    <property type="molecule type" value="Genomic_DNA"/>
</dbReference>
<name>A0A815KY62_ADIRI</name>